<protein>
    <submittedName>
        <fullName evidence="1">Uncharacterized protein</fullName>
    </submittedName>
</protein>
<organism evidence="1 2">
    <name type="scientific">Kistimonas scapharcae</name>
    <dbReference type="NCBI Taxonomy" id="1036133"/>
    <lineage>
        <taxon>Bacteria</taxon>
        <taxon>Pseudomonadati</taxon>
        <taxon>Pseudomonadota</taxon>
        <taxon>Gammaproteobacteria</taxon>
        <taxon>Oceanospirillales</taxon>
        <taxon>Endozoicomonadaceae</taxon>
        <taxon>Kistimonas</taxon>
    </lineage>
</organism>
<evidence type="ECO:0000313" key="2">
    <source>
        <dbReference type="Proteomes" id="UP001500604"/>
    </source>
</evidence>
<gene>
    <name evidence="1" type="ORF">GCM10023116_39040</name>
</gene>
<reference evidence="2" key="1">
    <citation type="journal article" date="2019" name="Int. J. Syst. Evol. Microbiol.">
        <title>The Global Catalogue of Microorganisms (GCM) 10K type strain sequencing project: providing services to taxonomists for standard genome sequencing and annotation.</title>
        <authorList>
            <consortium name="The Broad Institute Genomics Platform"/>
            <consortium name="The Broad Institute Genome Sequencing Center for Infectious Disease"/>
            <person name="Wu L."/>
            <person name="Ma J."/>
        </authorList>
    </citation>
    <scope>NUCLEOTIDE SEQUENCE [LARGE SCALE GENOMIC DNA]</scope>
    <source>
        <strain evidence="2">JCM 17805</strain>
    </source>
</reference>
<name>A0ABP8V9D5_9GAMM</name>
<dbReference type="RefSeq" id="WP_345198035.1">
    <property type="nucleotide sequence ID" value="NZ_BAABFL010000458.1"/>
</dbReference>
<evidence type="ECO:0000313" key="1">
    <source>
        <dbReference type="EMBL" id="GAA4651620.1"/>
    </source>
</evidence>
<keyword evidence="2" id="KW-1185">Reference proteome</keyword>
<dbReference type="EMBL" id="BAABFL010000458">
    <property type="protein sequence ID" value="GAA4651620.1"/>
    <property type="molecule type" value="Genomic_DNA"/>
</dbReference>
<comment type="caution">
    <text evidence="1">The sequence shown here is derived from an EMBL/GenBank/DDBJ whole genome shotgun (WGS) entry which is preliminary data.</text>
</comment>
<proteinExistence type="predicted"/>
<dbReference type="Proteomes" id="UP001500604">
    <property type="component" value="Unassembled WGS sequence"/>
</dbReference>
<accession>A0ABP8V9D5</accession>
<sequence>MTGLKPRVDLLEAAINPPEKVNVAGIMTAVHHKANRQHDLRHAGKWTELESYLIEDLRETLQEAQQTRDWFLRISKRPESKNTRHQKSIRSLTFACLIRILDELTSCRRHETMTTERKRYGNDYLDHLDALETDTVQWQLIDEATAILEDTDL</sequence>